<evidence type="ECO:0000256" key="1">
    <source>
        <dbReference type="SAM" id="MobiDB-lite"/>
    </source>
</evidence>
<feature type="signal peptide" evidence="2">
    <location>
        <begin position="1"/>
        <end position="32"/>
    </location>
</feature>
<organism evidence="3 4">
    <name type="scientific">Prauserella isguenensis</name>
    <dbReference type="NCBI Taxonomy" id="1470180"/>
    <lineage>
        <taxon>Bacteria</taxon>
        <taxon>Bacillati</taxon>
        <taxon>Actinomycetota</taxon>
        <taxon>Actinomycetes</taxon>
        <taxon>Pseudonocardiales</taxon>
        <taxon>Pseudonocardiaceae</taxon>
        <taxon>Prauserella</taxon>
    </lineage>
</organism>
<dbReference type="Pfam" id="PF03995">
    <property type="entry name" value="Inhibitor_I36"/>
    <property type="match status" value="1"/>
</dbReference>
<comment type="caution">
    <text evidence="3">The sequence shown here is derived from an EMBL/GenBank/DDBJ whole genome shotgun (WGS) entry which is preliminary data.</text>
</comment>
<evidence type="ECO:0000313" key="4">
    <source>
        <dbReference type="Proteomes" id="UP000550714"/>
    </source>
</evidence>
<keyword evidence="2" id="KW-0732">Signal</keyword>
<proteinExistence type="predicted"/>
<keyword evidence="4" id="KW-1185">Reference proteome</keyword>
<reference evidence="3 4" key="1">
    <citation type="submission" date="2020-08" db="EMBL/GenBank/DDBJ databases">
        <title>Genomic Encyclopedia of Type Strains, Phase III (KMG-III): the genomes of soil and plant-associated and newly described type strains.</title>
        <authorList>
            <person name="Whitman W."/>
        </authorList>
    </citation>
    <scope>NUCLEOTIDE SEQUENCE [LARGE SCALE GENOMIC DNA]</scope>
    <source>
        <strain evidence="3 4">CECT 8577</strain>
    </source>
</reference>
<dbReference type="Proteomes" id="UP000550714">
    <property type="component" value="Unassembled WGS sequence"/>
</dbReference>
<evidence type="ECO:0000256" key="2">
    <source>
        <dbReference type="SAM" id="SignalP"/>
    </source>
</evidence>
<evidence type="ECO:0000313" key="3">
    <source>
        <dbReference type="EMBL" id="MBB3052572.1"/>
    </source>
</evidence>
<dbReference type="RefSeq" id="WP_183657013.1">
    <property type="nucleotide sequence ID" value="NZ_JACHWU010000004.1"/>
</dbReference>
<dbReference type="EMBL" id="JACHWU010000004">
    <property type="protein sequence ID" value="MBB3052572.1"/>
    <property type="molecule type" value="Genomic_DNA"/>
</dbReference>
<protein>
    <recommendedName>
        <fullName evidence="5">Peptidase inhibitor family I36</fullName>
    </recommendedName>
</protein>
<name>A0A839S5A5_9PSEU</name>
<dbReference type="AlphaFoldDB" id="A0A839S5A5"/>
<evidence type="ECO:0008006" key="5">
    <source>
        <dbReference type="Google" id="ProtNLM"/>
    </source>
</evidence>
<gene>
    <name evidence="3" type="ORF">FHS23_003606</name>
</gene>
<accession>A0A839S5A5</accession>
<feature type="region of interest" description="Disordered" evidence="1">
    <location>
        <begin position="32"/>
        <end position="66"/>
    </location>
</feature>
<sequence>MTRRHVAFRTALPAVLLSTVATVAGLAAPAAAETPSGMSTHRMSSSAPSLAVAAPGSDESPSPQHPEFVCNSGEFCAWQEEFYGGKLQRFDLRNTHTEQCVTLDNAMEAHSFATRMERHVTVYQDRECATHADFSTYPGPGTFVPQAPYVVRAIQIWE</sequence>
<feature type="chain" id="PRO_5032879660" description="Peptidase inhibitor family I36" evidence="2">
    <location>
        <begin position="33"/>
        <end position="158"/>
    </location>
</feature>
<feature type="compositionally biased region" description="Low complexity" evidence="1">
    <location>
        <begin position="44"/>
        <end position="57"/>
    </location>
</feature>